<accession>A0AAV7PG96</accession>
<organism evidence="2 3">
    <name type="scientific">Pleurodeles waltl</name>
    <name type="common">Iberian ribbed newt</name>
    <dbReference type="NCBI Taxonomy" id="8319"/>
    <lineage>
        <taxon>Eukaryota</taxon>
        <taxon>Metazoa</taxon>
        <taxon>Chordata</taxon>
        <taxon>Craniata</taxon>
        <taxon>Vertebrata</taxon>
        <taxon>Euteleostomi</taxon>
        <taxon>Amphibia</taxon>
        <taxon>Batrachia</taxon>
        <taxon>Caudata</taxon>
        <taxon>Salamandroidea</taxon>
        <taxon>Salamandridae</taxon>
        <taxon>Pleurodelinae</taxon>
        <taxon>Pleurodeles</taxon>
    </lineage>
</organism>
<protein>
    <submittedName>
        <fullName evidence="2">Uncharacterized protein</fullName>
    </submittedName>
</protein>
<dbReference type="InterPro" id="IPR042566">
    <property type="entry name" value="L1_C"/>
</dbReference>
<dbReference type="AlphaFoldDB" id="A0AAV7PG96"/>
<name>A0AAV7PG96_PLEWA</name>
<gene>
    <name evidence="2" type="ORF">NDU88_004597</name>
</gene>
<comment type="caution">
    <text evidence="2">The sequence shown here is derived from an EMBL/GenBank/DDBJ whole genome shotgun (WGS) entry which is preliminary data.</text>
</comment>
<keyword evidence="3" id="KW-1185">Reference proteome</keyword>
<evidence type="ECO:0000313" key="3">
    <source>
        <dbReference type="Proteomes" id="UP001066276"/>
    </source>
</evidence>
<reference evidence="2" key="1">
    <citation type="journal article" date="2022" name="bioRxiv">
        <title>Sequencing and chromosome-scale assembly of the giantPleurodeles waltlgenome.</title>
        <authorList>
            <person name="Brown T."/>
            <person name="Elewa A."/>
            <person name="Iarovenko S."/>
            <person name="Subramanian E."/>
            <person name="Araus A.J."/>
            <person name="Petzold A."/>
            <person name="Susuki M."/>
            <person name="Suzuki K.-i.T."/>
            <person name="Hayashi T."/>
            <person name="Toyoda A."/>
            <person name="Oliveira C."/>
            <person name="Osipova E."/>
            <person name="Leigh N.D."/>
            <person name="Simon A."/>
            <person name="Yun M.H."/>
        </authorList>
    </citation>
    <scope>NUCLEOTIDE SEQUENCE</scope>
    <source>
        <strain evidence="2">20211129_DDA</strain>
        <tissue evidence="2">Liver</tissue>
    </source>
</reference>
<proteinExistence type="predicted"/>
<sequence>MLCPGAYHGVRTLSGPRNRRRAESGLSAELEDSTRTTSVSLTEGKRKLRDLKLEYNMLYPAQLSVIVAGKTLVTDPQKLQQLIIKRLAKRQRRSPNRDLRSRRND</sequence>
<evidence type="ECO:0000256" key="1">
    <source>
        <dbReference type="SAM" id="MobiDB-lite"/>
    </source>
</evidence>
<dbReference type="Gene3D" id="3.30.250.20">
    <property type="entry name" value="L1 transposable element, C-terminal domain"/>
    <property type="match status" value="1"/>
</dbReference>
<dbReference type="Proteomes" id="UP001066276">
    <property type="component" value="Chromosome 7"/>
</dbReference>
<dbReference type="EMBL" id="JANPWB010000011">
    <property type="protein sequence ID" value="KAJ1126189.1"/>
    <property type="molecule type" value="Genomic_DNA"/>
</dbReference>
<feature type="region of interest" description="Disordered" evidence="1">
    <location>
        <begin position="1"/>
        <end position="42"/>
    </location>
</feature>
<evidence type="ECO:0000313" key="2">
    <source>
        <dbReference type="EMBL" id="KAJ1126189.1"/>
    </source>
</evidence>